<feature type="binding site" evidence="7">
    <location>
        <position position="97"/>
    </location>
    <ligand>
        <name>Zn(2+)</name>
        <dbReference type="ChEBI" id="CHEBI:29105"/>
    </ligand>
</feature>
<comment type="caution">
    <text evidence="9">The sequence shown here is derived from an EMBL/GenBank/DDBJ whole genome shotgun (WGS) entry which is preliminary data.</text>
</comment>
<dbReference type="GO" id="GO:0045892">
    <property type="term" value="P:negative regulation of DNA-templated transcription"/>
    <property type="evidence" value="ECO:0007669"/>
    <property type="project" value="TreeGrafter"/>
</dbReference>
<comment type="cofactor">
    <cofactor evidence="7">
        <name>Zn(2+)</name>
        <dbReference type="ChEBI" id="CHEBI:29105"/>
    </cofactor>
    <text evidence="7">Binds 1 zinc ion per subunit.</text>
</comment>
<evidence type="ECO:0000256" key="3">
    <source>
        <dbReference type="ARBA" id="ARBA00022833"/>
    </source>
</evidence>
<dbReference type="InterPro" id="IPR036390">
    <property type="entry name" value="WH_DNA-bd_sf"/>
</dbReference>
<protein>
    <submittedName>
        <fullName evidence="9">Transcriptional repressor</fullName>
    </submittedName>
</protein>
<dbReference type="InterPro" id="IPR036388">
    <property type="entry name" value="WH-like_DNA-bd_sf"/>
</dbReference>
<keyword evidence="4" id="KW-0805">Transcription regulation</keyword>
<dbReference type="GO" id="GO:0003700">
    <property type="term" value="F:DNA-binding transcription factor activity"/>
    <property type="evidence" value="ECO:0007669"/>
    <property type="project" value="InterPro"/>
</dbReference>
<keyword evidence="2" id="KW-0678">Repressor</keyword>
<dbReference type="GO" id="GO:1900376">
    <property type="term" value="P:regulation of secondary metabolite biosynthetic process"/>
    <property type="evidence" value="ECO:0007669"/>
    <property type="project" value="TreeGrafter"/>
</dbReference>
<evidence type="ECO:0000313" key="10">
    <source>
        <dbReference type="Proteomes" id="UP000535491"/>
    </source>
</evidence>
<evidence type="ECO:0000256" key="6">
    <source>
        <dbReference type="ARBA" id="ARBA00023163"/>
    </source>
</evidence>
<comment type="similarity">
    <text evidence="1">Belongs to the Fur family.</text>
</comment>
<evidence type="ECO:0000313" key="9">
    <source>
        <dbReference type="EMBL" id="MBA4493551.1"/>
    </source>
</evidence>
<dbReference type="AlphaFoldDB" id="A0A7W1WPA3"/>
<evidence type="ECO:0000256" key="2">
    <source>
        <dbReference type="ARBA" id="ARBA00022491"/>
    </source>
</evidence>
<proteinExistence type="inferred from homology"/>
<dbReference type="PANTHER" id="PTHR33202">
    <property type="entry name" value="ZINC UPTAKE REGULATION PROTEIN"/>
    <property type="match status" value="1"/>
</dbReference>
<keyword evidence="8" id="KW-0408">Iron</keyword>
<dbReference type="Gene3D" id="1.10.10.10">
    <property type="entry name" value="Winged helix-like DNA-binding domain superfamily/Winged helix DNA-binding domain"/>
    <property type="match status" value="1"/>
</dbReference>
<accession>A0A7W1WPA3</accession>
<reference evidence="9 10" key="1">
    <citation type="submission" date="2020-07" db="EMBL/GenBank/DDBJ databases">
        <authorList>
            <person name="Feng H."/>
        </authorList>
    </citation>
    <scope>NUCLEOTIDE SEQUENCE [LARGE SCALE GENOMIC DNA]</scope>
    <source>
        <strain evidence="10">s-10</strain>
    </source>
</reference>
<dbReference type="RefSeq" id="WP_181750771.1">
    <property type="nucleotide sequence ID" value="NZ_JACEIQ010000002.1"/>
</dbReference>
<dbReference type="Pfam" id="PF01475">
    <property type="entry name" value="FUR"/>
    <property type="match status" value="1"/>
</dbReference>
<dbReference type="EMBL" id="JACEIQ010000002">
    <property type="protein sequence ID" value="MBA4493551.1"/>
    <property type="molecule type" value="Genomic_DNA"/>
</dbReference>
<feature type="binding site" evidence="7">
    <location>
        <position position="137"/>
    </location>
    <ligand>
        <name>Zn(2+)</name>
        <dbReference type="ChEBI" id="CHEBI:29105"/>
    </ligand>
</feature>
<dbReference type="Gene3D" id="3.30.1490.190">
    <property type="match status" value="1"/>
</dbReference>
<keyword evidence="6" id="KW-0804">Transcription</keyword>
<keyword evidence="10" id="KW-1185">Reference proteome</keyword>
<evidence type="ECO:0000256" key="4">
    <source>
        <dbReference type="ARBA" id="ARBA00023015"/>
    </source>
</evidence>
<feature type="binding site" evidence="7">
    <location>
        <position position="100"/>
    </location>
    <ligand>
        <name>Zn(2+)</name>
        <dbReference type="ChEBI" id="CHEBI:29105"/>
    </ligand>
</feature>
<dbReference type="GO" id="GO:0008270">
    <property type="term" value="F:zinc ion binding"/>
    <property type="evidence" value="ECO:0007669"/>
    <property type="project" value="TreeGrafter"/>
</dbReference>
<dbReference type="CDD" id="cd07153">
    <property type="entry name" value="Fur_like"/>
    <property type="match status" value="1"/>
</dbReference>
<dbReference type="SUPFAM" id="SSF46785">
    <property type="entry name" value="Winged helix' DNA-binding domain"/>
    <property type="match status" value="1"/>
</dbReference>
<feature type="binding site" evidence="7">
    <location>
        <position position="140"/>
    </location>
    <ligand>
        <name>Zn(2+)</name>
        <dbReference type="ChEBI" id="CHEBI:29105"/>
    </ligand>
</feature>
<gene>
    <name evidence="9" type="ORF">H1191_04455</name>
</gene>
<dbReference type="InterPro" id="IPR043135">
    <property type="entry name" value="Fur_C"/>
</dbReference>
<evidence type="ECO:0000256" key="8">
    <source>
        <dbReference type="PIRSR" id="PIRSR602481-2"/>
    </source>
</evidence>
<sequence>MSIKNHHHVDAIETLKRMGVRITPQRNAILSYLLSSTHHPTAHDIYEALKDDYPNMSATTIYNNLRLFKQANIIRVTYSAASSRFDANLMEHDHVICRRCGSITDFRCPLLPMAESEIIQATGYSIESHRLEIYGLCPSCQTEEP</sequence>
<organism evidence="9 10">
    <name type="scientific">Paenactinomyces guangxiensis</name>
    <dbReference type="NCBI Taxonomy" id="1490290"/>
    <lineage>
        <taxon>Bacteria</taxon>
        <taxon>Bacillati</taxon>
        <taxon>Bacillota</taxon>
        <taxon>Bacilli</taxon>
        <taxon>Bacillales</taxon>
        <taxon>Thermoactinomycetaceae</taxon>
        <taxon>Paenactinomyces</taxon>
    </lineage>
</organism>
<dbReference type="InterPro" id="IPR002481">
    <property type="entry name" value="FUR"/>
</dbReference>
<keyword evidence="3 7" id="KW-0862">Zinc</keyword>
<feature type="binding site" evidence="8">
    <location>
        <position position="129"/>
    </location>
    <ligand>
        <name>Fe cation</name>
        <dbReference type="ChEBI" id="CHEBI:24875"/>
    </ligand>
</feature>
<feature type="binding site" evidence="8">
    <location>
        <position position="93"/>
    </location>
    <ligand>
        <name>Fe cation</name>
        <dbReference type="ChEBI" id="CHEBI:24875"/>
    </ligand>
</feature>
<evidence type="ECO:0000256" key="1">
    <source>
        <dbReference type="ARBA" id="ARBA00007957"/>
    </source>
</evidence>
<dbReference type="PANTHER" id="PTHR33202:SF8">
    <property type="entry name" value="PEROXIDE-RESPONSIVE REPRESSOR PERR"/>
    <property type="match status" value="1"/>
</dbReference>
<evidence type="ECO:0000256" key="5">
    <source>
        <dbReference type="ARBA" id="ARBA00023125"/>
    </source>
</evidence>
<comment type="cofactor">
    <cofactor evidence="8">
        <name>Mn(2+)</name>
        <dbReference type="ChEBI" id="CHEBI:29035"/>
    </cofactor>
    <cofactor evidence="8">
        <name>Fe(2+)</name>
        <dbReference type="ChEBI" id="CHEBI:29033"/>
    </cofactor>
    <text evidence="8">Binds 1 Mn(2+) or Fe(2+) ion per subunit.</text>
</comment>
<name>A0A7W1WPA3_9BACL</name>
<keyword evidence="5" id="KW-0238">DNA-binding</keyword>
<keyword evidence="7" id="KW-0479">Metal-binding</keyword>
<dbReference type="GO" id="GO:0000976">
    <property type="term" value="F:transcription cis-regulatory region binding"/>
    <property type="evidence" value="ECO:0007669"/>
    <property type="project" value="TreeGrafter"/>
</dbReference>
<dbReference type="Proteomes" id="UP000535491">
    <property type="component" value="Unassembled WGS sequence"/>
</dbReference>
<evidence type="ECO:0000256" key="7">
    <source>
        <dbReference type="PIRSR" id="PIRSR602481-1"/>
    </source>
</evidence>